<keyword evidence="3" id="KW-1185">Reference proteome</keyword>
<feature type="region of interest" description="Disordered" evidence="1">
    <location>
        <begin position="1"/>
        <end position="20"/>
    </location>
</feature>
<dbReference type="EMBL" id="JANPWB010000005">
    <property type="protein sequence ID" value="KAJ1186384.1"/>
    <property type="molecule type" value="Genomic_DNA"/>
</dbReference>
<evidence type="ECO:0000313" key="2">
    <source>
        <dbReference type="EMBL" id="KAJ1186384.1"/>
    </source>
</evidence>
<protein>
    <submittedName>
        <fullName evidence="2">Uncharacterized protein</fullName>
    </submittedName>
</protein>
<dbReference type="Proteomes" id="UP001066276">
    <property type="component" value="Chromosome 3_1"/>
</dbReference>
<name>A0AAV7UEG7_PLEWA</name>
<feature type="region of interest" description="Disordered" evidence="1">
    <location>
        <begin position="103"/>
        <end position="123"/>
    </location>
</feature>
<proteinExistence type="predicted"/>
<gene>
    <name evidence="2" type="ORF">NDU88_003166</name>
</gene>
<comment type="caution">
    <text evidence="2">The sequence shown here is derived from an EMBL/GenBank/DDBJ whole genome shotgun (WGS) entry which is preliminary data.</text>
</comment>
<dbReference type="AlphaFoldDB" id="A0AAV7UEG7"/>
<evidence type="ECO:0000313" key="3">
    <source>
        <dbReference type="Proteomes" id="UP001066276"/>
    </source>
</evidence>
<evidence type="ECO:0000256" key="1">
    <source>
        <dbReference type="SAM" id="MobiDB-lite"/>
    </source>
</evidence>
<sequence length="168" mass="17709">MAQFAQYHKTGRIDSPPPAPQLVAKSIANSPQAFTGQVPHQSVERPGLLACAPRMAPRSSTSSPTSNAPVAHLHPLFTKIPAASSSPQAVWRSVPVKGRLLDSSHVAGRPGTPLQRRGSLPGRPSPFTTCLLDSQAPPLFCGGVGPPGNPCKQAPMDRLHSAQIAHHY</sequence>
<reference evidence="2" key="1">
    <citation type="journal article" date="2022" name="bioRxiv">
        <title>Sequencing and chromosome-scale assembly of the giantPleurodeles waltlgenome.</title>
        <authorList>
            <person name="Brown T."/>
            <person name="Elewa A."/>
            <person name="Iarovenko S."/>
            <person name="Subramanian E."/>
            <person name="Araus A.J."/>
            <person name="Petzold A."/>
            <person name="Susuki M."/>
            <person name="Suzuki K.-i.T."/>
            <person name="Hayashi T."/>
            <person name="Toyoda A."/>
            <person name="Oliveira C."/>
            <person name="Osipova E."/>
            <person name="Leigh N.D."/>
            <person name="Simon A."/>
            <person name="Yun M.H."/>
        </authorList>
    </citation>
    <scope>NUCLEOTIDE SEQUENCE</scope>
    <source>
        <strain evidence="2">20211129_DDA</strain>
        <tissue evidence="2">Liver</tissue>
    </source>
</reference>
<accession>A0AAV7UEG7</accession>
<organism evidence="2 3">
    <name type="scientific">Pleurodeles waltl</name>
    <name type="common">Iberian ribbed newt</name>
    <dbReference type="NCBI Taxonomy" id="8319"/>
    <lineage>
        <taxon>Eukaryota</taxon>
        <taxon>Metazoa</taxon>
        <taxon>Chordata</taxon>
        <taxon>Craniata</taxon>
        <taxon>Vertebrata</taxon>
        <taxon>Euteleostomi</taxon>
        <taxon>Amphibia</taxon>
        <taxon>Batrachia</taxon>
        <taxon>Caudata</taxon>
        <taxon>Salamandroidea</taxon>
        <taxon>Salamandridae</taxon>
        <taxon>Pleurodelinae</taxon>
        <taxon>Pleurodeles</taxon>
    </lineage>
</organism>